<protein>
    <recommendedName>
        <fullName evidence="4">DUF4375 domain-containing protein</fullName>
    </recommendedName>
</protein>
<reference evidence="2 3" key="1">
    <citation type="journal article" date="2019" name="Int. J. Syst. Evol. Microbiol.">
        <title>The Global Catalogue of Microorganisms (GCM) 10K type strain sequencing project: providing services to taxonomists for standard genome sequencing and annotation.</title>
        <authorList>
            <consortium name="The Broad Institute Genomics Platform"/>
            <consortium name="The Broad Institute Genome Sequencing Center for Infectious Disease"/>
            <person name="Wu L."/>
            <person name="Ma J."/>
        </authorList>
    </citation>
    <scope>NUCLEOTIDE SEQUENCE [LARGE SCALE GENOMIC DNA]</scope>
    <source>
        <strain evidence="2 3">JCM 15672</strain>
    </source>
</reference>
<accession>A0ABN2TUG0</accession>
<gene>
    <name evidence="2" type="ORF">GCM10009819_00270</name>
</gene>
<proteinExistence type="predicted"/>
<dbReference type="RefSeq" id="WP_344368601.1">
    <property type="nucleotide sequence ID" value="NZ_BAAAPW010000001.1"/>
</dbReference>
<evidence type="ECO:0000256" key="1">
    <source>
        <dbReference type="SAM" id="MobiDB-lite"/>
    </source>
</evidence>
<sequence length="269" mass="29871">MNEHEPNLPVGPESEPESGELVIREATLEERIEAGITEAAEQKSELKFDTARDIAEALSRATGGDSVLARFADSGTGSYLALREEYLSLYNDPGTPPEAKRWIHWFGTFLVAREGTSTGRQFMNEQLDPELARTLLRTKLPVSDGEQYASVPATLNARDLIALAARLEALDEYQEPSFRAFLTLPDVNAADPNLLESFRESYVASYNYVEDAVRDLAELAPLEADLRAIASDHGLPEAAITLDYELTQDHVREVYDIVAEGWQVHVFSK</sequence>
<keyword evidence="3" id="KW-1185">Reference proteome</keyword>
<comment type="caution">
    <text evidence="2">The sequence shown here is derived from an EMBL/GenBank/DDBJ whole genome shotgun (WGS) entry which is preliminary data.</text>
</comment>
<dbReference type="Proteomes" id="UP001501196">
    <property type="component" value="Unassembled WGS sequence"/>
</dbReference>
<evidence type="ECO:0000313" key="2">
    <source>
        <dbReference type="EMBL" id="GAA2021725.1"/>
    </source>
</evidence>
<organism evidence="2 3">
    <name type="scientific">Agromyces tropicus</name>
    <dbReference type="NCBI Taxonomy" id="555371"/>
    <lineage>
        <taxon>Bacteria</taxon>
        <taxon>Bacillati</taxon>
        <taxon>Actinomycetota</taxon>
        <taxon>Actinomycetes</taxon>
        <taxon>Micrococcales</taxon>
        <taxon>Microbacteriaceae</taxon>
        <taxon>Agromyces</taxon>
    </lineage>
</organism>
<name>A0ABN2TUG0_9MICO</name>
<feature type="region of interest" description="Disordered" evidence="1">
    <location>
        <begin position="1"/>
        <end position="20"/>
    </location>
</feature>
<dbReference type="EMBL" id="BAAAPW010000001">
    <property type="protein sequence ID" value="GAA2021725.1"/>
    <property type="molecule type" value="Genomic_DNA"/>
</dbReference>
<evidence type="ECO:0000313" key="3">
    <source>
        <dbReference type="Proteomes" id="UP001501196"/>
    </source>
</evidence>
<evidence type="ECO:0008006" key="4">
    <source>
        <dbReference type="Google" id="ProtNLM"/>
    </source>
</evidence>